<accession>A0ACC2RGJ4</accession>
<keyword evidence="2" id="KW-1185">Reference proteome</keyword>
<sequence>MHMFGDLPGQAQGILVTSENVVRSRTWDDLELSALETAPSMSSSLAPQCPSEVPVAQVPEEGLGIQEPKCAPWLLGGMILMGLDSYFPQLSAGSSLWTPLQAAIPVLHWTVSWWILPPGWEPNLVSFFPSLTPAIPLLLGDLDSTTLELGSSWVLKEFQY</sequence>
<gene>
    <name evidence="1" type="ORF">DSO57_1027138</name>
</gene>
<evidence type="ECO:0000313" key="1">
    <source>
        <dbReference type="EMBL" id="KAJ9049200.1"/>
    </source>
</evidence>
<protein>
    <submittedName>
        <fullName evidence="1">Uncharacterized protein</fullName>
    </submittedName>
</protein>
<comment type="caution">
    <text evidence="1">The sequence shown here is derived from an EMBL/GenBank/DDBJ whole genome shotgun (WGS) entry which is preliminary data.</text>
</comment>
<dbReference type="EMBL" id="QTSX02007263">
    <property type="protein sequence ID" value="KAJ9049200.1"/>
    <property type="molecule type" value="Genomic_DNA"/>
</dbReference>
<evidence type="ECO:0000313" key="2">
    <source>
        <dbReference type="Proteomes" id="UP001165960"/>
    </source>
</evidence>
<reference evidence="1" key="1">
    <citation type="submission" date="2022-04" db="EMBL/GenBank/DDBJ databases">
        <title>Genome of the entomopathogenic fungus Entomophthora muscae.</title>
        <authorList>
            <person name="Elya C."/>
            <person name="Lovett B.R."/>
            <person name="Lee E."/>
            <person name="Macias A.M."/>
            <person name="Hajek A.E."/>
            <person name="De Bivort B.L."/>
            <person name="Kasson M.T."/>
            <person name="De Fine Licht H.H."/>
            <person name="Stajich J.E."/>
        </authorList>
    </citation>
    <scope>NUCLEOTIDE SEQUENCE</scope>
    <source>
        <strain evidence="1">Berkeley</strain>
    </source>
</reference>
<dbReference type="Proteomes" id="UP001165960">
    <property type="component" value="Unassembled WGS sequence"/>
</dbReference>
<proteinExistence type="predicted"/>
<organism evidence="1 2">
    <name type="scientific">Entomophthora muscae</name>
    <dbReference type="NCBI Taxonomy" id="34485"/>
    <lineage>
        <taxon>Eukaryota</taxon>
        <taxon>Fungi</taxon>
        <taxon>Fungi incertae sedis</taxon>
        <taxon>Zoopagomycota</taxon>
        <taxon>Entomophthoromycotina</taxon>
        <taxon>Entomophthoromycetes</taxon>
        <taxon>Entomophthorales</taxon>
        <taxon>Entomophthoraceae</taxon>
        <taxon>Entomophthora</taxon>
    </lineage>
</organism>
<name>A0ACC2RGJ4_9FUNG</name>